<reference evidence="7 8" key="1">
    <citation type="submission" date="2019-12" db="EMBL/GenBank/DDBJ databases">
        <title>Spirosoma sp. HMF4905 genome sequencing and assembly.</title>
        <authorList>
            <person name="Kang H."/>
            <person name="Cha I."/>
            <person name="Kim H."/>
            <person name="Joh K."/>
        </authorList>
    </citation>
    <scope>NUCLEOTIDE SEQUENCE [LARGE SCALE GENOMIC DNA]</scope>
    <source>
        <strain evidence="7 8">HMF4905</strain>
    </source>
</reference>
<dbReference type="InterPro" id="IPR015943">
    <property type="entry name" value="WD40/YVTN_repeat-like_dom_sf"/>
</dbReference>
<dbReference type="SUPFAM" id="SSF47384">
    <property type="entry name" value="Homodimeric domain of signal transducing histidine kinase"/>
    <property type="match status" value="1"/>
</dbReference>
<comment type="caution">
    <text evidence="7">The sequence shown here is derived from an EMBL/GenBank/DDBJ whole genome shotgun (WGS) entry which is preliminary data.</text>
</comment>
<evidence type="ECO:0000256" key="3">
    <source>
        <dbReference type="ARBA" id="ARBA00022553"/>
    </source>
</evidence>
<dbReference type="InterPro" id="IPR005467">
    <property type="entry name" value="His_kinase_dom"/>
</dbReference>
<keyword evidence="4" id="KW-0175">Coiled coil</keyword>
<evidence type="ECO:0000256" key="1">
    <source>
        <dbReference type="ARBA" id="ARBA00000085"/>
    </source>
</evidence>
<sequence>MIRCLLIGLLLSLTTRSRLAQAQVSPVPRIYFEHLSVADGLPENSVVCMIQDHLGFMWLGTQNGLVRYDGTTMTSFRYDPLKPFSLKGQQIRALHEDRNGDIWVGCESLFRYERATGRFIDYPLPKARLADQFVNSIHEDHQGNLWIITAQNDWQTYVLDRLDPKAKTWTSFRYDPANAHSLASDNIYANTAGFIAFSFAEAPDSTIWVVTRGATENILHAFDPKTAQFNRVQINASSTLLGAFRKVSFVLPVDDQLYLSSSENGLFRLNPQTGQLTQFTHNSRDPNSLQADSLFQLFRSRDGRIWVPSSQGVDRFNPKTGQFTHFVSRPGDLATPSAGVWGGLREMPNGDIWFGAKNGLNLYHRASNRFVRYELDPLERATNLYGTAFPSFLVDKTGLVWAGSFGLGLNKQSRIPRFPLLTAQAGQPASLQSSNVLTVYEAPSEPGVIWFGTNKGLDRLDKKTNRFTHYRYDSLAHHSLGKGAILAIAEDKKGRFWVATDQSGLYQMDRQTGRFTHFMPDLRRNPNESRFQDIRRLLPAPDGTLWMTAIEELAHIDIDGQRYEHFYQTADAYPPDVFTSLKPLLVSQRRIAGIVHPQARANQTTSFTLDTPTEVCVVAGGEIGSGVKWDYGWLEDEKGQTIWELSPENSKIDSYSQLRLEIKTLRLGAGRYRLRYRSDDNTNYGSWPGAPPIHADLWGVQVLKLLPSEREPLERLINRKYQREGLSDANLFTLRQDQKGNIWTGSGNGGICVLNPATTRFTTWRDQMVGPNCVLTLLEDQPSGGWWVGDYLRGLLLLDRHGTIIRSYNTTNGLPANRVSALQRDDQGWLWVMTDNGLCRFNPQTERLLTFTDRNNGIQTIVRGTGDGSLKAQDGELYFWGEKGVNAFYPAQVQTDTHAPPVVLTDLAINSRPATLGEDGQLPVHISVAKDISLPYNQNDLTFHFAALSYNRGSESRYAYQLSPLDKDWVQNGTIRQVRYSDLQPGTYVLRVKAANADGVWNEKGTSIQITIQPPWWQTWWAYVVYSLALGGSLWAFIRYRSRALVRENRILEERVAQRTQQVQRQKGEIEQQKEEITAQRDHLEDTLNELQTTQAQLIQKEKLASLGELTAGIAHEIQNPLNFVNNFSEVSTELIEELKEEAQAGHIEDVLAIADDLSGNLQKINHHGGRASNIVKGMLEHSRTESGEKRPTDLNALADEYLKIAYHGLRAKDKGFNCELITDFDSTLEPVEVAPQEIGRVLLNLYNNAFYAVAERVRQTNNPDYKPTVWVNMRQESGKVLIQVRDNGIGIPDSVKAKVFQPFFTTKPTGEGTGLGLSLSYDIITKGHGGTLTVESIPNEGTEFMITVPTT</sequence>
<dbReference type="Gene3D" id="1.10.287.130">
    <property type="match status" value="1"/>
</dbReference>
<dbReference type="Pfam" id="PF02518">
    <property type="entry name" value="HATPase_c"/>
    <property type="match status" value="1"/>
</dbReference>
<dbReference type="FunFam" id="2.60.40.10:FF:000791">
    <property type="entry name" value="Two-component system sensor histidine kinase/response regulator"/>
    <property type="match status" value="1"/>
</dbReference>
<dbReference type="CDD" id="cd00082">
    <property type="entry name" value="HisKA"/>
    <property type="match status" value="1"/>
</dbReference>
<dbReference type="InterPro" id="IPR036097">
    <property type="entry name" value="HisK_dim/P_sf"/>
</dbReference>
<accession>A0A7K1S649</accession>
<feature type="domain" description="Histidine kinase" evidence="6">
    <location>
        <begin position="1113"/>
        <end position="1352"/>
    </location>
</feature>
<evidence type="ECO:0000256" key="4">
    <source>
        <dbReference type="SAM" id="Coils"/>
    </source>
</evidence>
<dbReference type="PROSITE" id="PS50109">
    <property type="entry name" value="HIS_KIN"/>
    <property type="match status" value="1"/>
</dbReference>
<dbReference type="Gene3D" id="2.130.10.10">
    <property type="entry name" value="YVTN repeat-like/Quinoprotein amine dehydrogenase"/>
    <property type="match status" value="5"/>
</dbReference>
<dbReference type="InterPro" id="IPR011047">
    <property type="entry name" value="Quinoprotein_ADH-like_sf"/>
</dbReference>
<evidence type="ECO:0000256" key="2">
    <source>
        <dbReference type="ARBA" id="ARBA00012438"/>
    </source>
</evidence>
<evidence type="ECO:0000313" key="7">
    <source>
        <dbReference type="EMBL" id="MVM29292.1"/>
    </source>
</evidence>
<dbReference type="SUPFAM" id="SSF55874">
    <property type="entry name" value="ATPase domain of HSP90 chaperone/DNA topoisomerase II/histidine kinase"/>
    <property type="match status" value="1"/>
</dbReference>
<evidence type="ECO:0000259" key="6">
    <source>
        <dbReference type="PROSITE" id="PS50109"/>
    </source>
</evidence>
<gene>
    <name evidence="7" type="ORF">GO755_04550</name>
</gene>
<dbReference type="PANTHER" id="PTHR43547">
    <property type="entry name" value="TWO-COMPONENT HISTIDINE KINASE"/>
    <property type="match status" value="1"/>
</dbReference>
<dbReference type="Pfam" id="PF07495">
    <property type="entry name" value="Y_Y_Y"/>
    <property type="match status" value="1"/>
</dbReference>
<dbReference type="GO" id="GO:0000155">
    <property type="term" value="F:phosphorelay sensor kinase activity"/>
    <property type="evidence" value="ECO:0007669"/>
    <property type="project" value="InterPro"/>
</dbReference>
<dbReference type="InterPro" id="IPR003594">
    <property type="entry name" value="HATPase_dom"/>
</dbReference>
<dbReference type="Gene3D" id="3.30.565.10">
    <property type="entry name" value="Histidine kinase-like ATPase, C-terminal domain"/>
    <property type="match status" value="1"/>
</dbReference>
<name>A0A7K1S649_9BACT</name>
<feature type="chain" id="PRO_5029587966" description="histidine kinase" evidence="5">
    <location>
        <begin position="21"/>
        <end position="1352"/>
    </location>
</feature>
<evidence type="ECO:0000313" key="8">
    <source>
        <dbReference type="Proteomes" id="UP000436006"/>
    </source>
</evidence>
<comment type="catalytic activity">
    <reaction evidence="1">
        <text>ATP + protein L-histidine = ADP + protein N-phospho-L-histidine.</text>
        <dbReference type="EC" id="2.7.13.3"/>
    </reaction>
</comment>
<dbReference type="RefSeq" id="WP_157583532.1">
    <property type="nucleotide sequence ID" value="NZ_WPIN01000002.1"/>
</dbReference>
<keyword evidence="5" id="KW-0732">Signal</keyword>
<dbReference type="InterPro" id="IPR004358">
    <property type="entry name" value="Sig_transdc_His_kin-like_C"/>
</dbReference>
<dbReference type="SUPFAM" id="SSF50998">
    <property type="entry name" value="Quinoprotein alcohol dehydrogenase-like"/>
    <property type="match status" value="1"/>
</dbReference>
<keyword evidence="8" id="KW-1185">Reference proteome</keyword>
<dbReference type="PANTHER" id="PTHR43547:SF2">
    <property type="entry name" value="HYBRID SIGNAL TRANSDUCTION HISTIDINE KINASE C"/>
    <property type="match status" value="1"/>
</dbReference>
<dbReference type="SMART" id="SM00388">
    <property type="entry name" value="HisKA"/>
    <property type="match status" value="1"/>
</dbReference>
<dbReference type="InterPro" id="IPR013783">
    <property type="entry name" value="Ig-like_fold"/>
</dbReference>
<dbReference type="PRINTS" id="PR00344">
    <property type="entry name" value="BCTRLSENSOR"/>
</dbReference>
<feature type="coiled-coil region" evidence="4">
    <location>
        <begin position="1056"/>
        <end position="1104"/>
    </location>
</feature>
<keyword evidence="3" id="KW-0597">Phosphoprotein</keyword>
<evidence type="ECO:0000256" key="5">
    <source>
        <dbReference type="SAM" id="SignalP"/>
    </source>
</evidence>
<dbReference type="SMART" id="SM00387">
    <property type="entry name" value="HATPase_c"/>
    <property type="match status" value="1"/>
</dbReference>
<protein>
    <recommendedName>
        <fullName evidence="2">histidine kinase</fullName>
        <ecNumber evidence="2">2.7.13.3</ecNumber>
    </recommendedName>
</protein>
<organism evidence="7 8">
    <name type="scientific">Spirosoma arboris</name>
    <dbReference type="NCBI Taxonomy" id="2682092"/>
    <lineage>
        <taxon>Bacteria</taxon>
        <taxon>Pseudomonadati</taxon>
        <taxon>Bacteroidota</taxon>
        <taxon>Cytophagia</taxon>
        <taxon>Cytophagales</taxon>
        <taxon>Cytophagaceae</taxon>
        <taxon>Spirosoma</taxon>
    </lineage>
</organism>
<dbReference type="Gene3D" id="2.60.40.10">
    <property type="entry name" value="Immunoglobulins"/>
    <property type="match status" value="1"/>
</dbReference>
<dbReference type="EMBL" id="WPIN01000002">
    <property type="protein sequence ID" value="MVM29292.1"/>
    <property type="molecule type" value="Genomic_DNA"/>
</dbReference>
<dbReference type="Proteomes" id="UP000436006">
    <property type="component" value="Unassembled WGS sequence"/>
</dbReference>
<dbReference type="InterPro" id="IPR011123">
    <property type="entry name" value="Y_Y_Y"/>
</dbReference>
<feature type="signal peptide" evidence="5">
    <location>
        <begin position="1"/>
        <end position="20"/>
    </location>
</feature>
<dbReference type="SUPFAM" id="SSF63829">
    <property type="entry name" value="Calcium-dependent phosphotriesterase"/>
    <property type="match status" value="2"/>
</dbReference>
<dbReference type="InterPro" id="IPR003661">
    <property type="entry name" value="HisK_dim/P_dom"/>
</dbReference>
<dbReference type="InterPro" id="IPR011110">
    <property type="entry name" value="Reg_prop"/>
</dbReference>
<proteinExistence type="predicted"/>
<dbReference type="InterPro" id="IPR036890">
    <property type="entry name" value="HATPase_C_sf"/>
</dbReference>
<dbReference type="Pfam" id="PF07494">
    <property type="entry name" value="Reg_prop"/>
    <property type="match status" value="5"/>
</dbReference>
<dbReference type="EC" id="2.7.13.3" evidence="2"/>